<protein>
    <submittedName>
        <fullName evidence="2">Uncharacterized protein</fullName>
    </submittedName>
</protein>
<keyword evidence="1" id="KW-0472">Membrane</keyword>
<evidence type="ECO:0000256" key="1">
    <source>
        <dbReference type="SAM" id="Phobius"/>
    </source>
</evidence>
<accession>A0A1F6WVG8</accession>
<comment type="caution">
    <text evidence="2">The sequence shown here is derived from an EMBL/GenBank/DDBJ whole genome shotgun (WGS) entry which is preliminary data.</text>
</comment>
<keyword evidence="1" id="KW-1133">Transmembrane helix</keyword>
<dbReference type="AlphaFoldDB" id="A0A1F6WVG8"/>
<evidence type="ECO:0000313" key="3">
    <source>
        <dbReference type="Proteomes" id="UP000176187"/>
    </source>
</evidence>
<gene>
    <name evidence="2" type="ORF">A3A05_00715</name>
</gene>
<proteinExistence type="predicted"/>
<reference evidence="2 3" key="1">
    <citation type="journal article" date="2016" name="Nat. Commun.">
        <title>Thousands of microbial genomes shed light on interconnected biogeochemical processes in an aquifer system.</title>
        <authorList>
            <person name="Anantharaman K."/>
            <person name="Brown C.T."/>
            <person name="Hug L.A."/>
            <person name="Sharon I."/>
            <person name="Castelle C.J."/>
            <person name="Probst A.J."/>
            <person name="Thomas B.C."/>
            <person name="Singh A."/>
            <person name="Wilkins M.J."/>
            <person name="Karaoz U."/>
            <person name="Brodie E.L."/>
            <person name="Williams K.H."/>
            <person name="Hubbard S.S."/>
            <person name="Banfield J.F."/>
        </authorList>
    </citation>
    <scope>NUCLEOTIDE SEQUENCE [LARGE SCALE GENOMIC DNA]</scope>
</reference>
<dbReference type="Proteomes" id="UP000176187">
    <property type="component" value="Unassembled WGS sequence"/>
</dbReference>
<organism evidence="2 3">
    <name type="scientific">Candidatus Nomurabacteria bacterium RIFCSPLOWO2_01_FULL_41_12</name>
    <dbReference type="NCBI Taxonomy" id="1801774"/>
    <lineage>
        <taxon>Bacteria</taxon>
        <taxon>Candidatus Nomuraibacteriota</taxon>
    </lineage>
</organism>
<keyword evidence="1" id="KW-0812">Transmembrane</keyword>
<dbReference type="STRING" id="1801774.A3A05_00715"/>
<dbReference type="EMBL" id="MFUY01000020">
    <property type="protein sequence ID" value="OGI85867.1"/>
    <property type="molecule type" value="Genomic_DNA"/>
</dbReference>
<name>A0A1F6WVG8_9BACT</name>
<sequence length="221" mass="24076">MAQKNKIIIIVLILIVVVVLGMLIWGKSFLFKNLGIVFEKPKVVEETLVIPETKAVEAVVGRTPSTDKYAVPLVPTTEGEKVIVPNAVLTLKGSYDVALPKAQAWAKDAKLVFLTSQGAVTLEGKSSSWQVAFGSASKKKGYEVIIQGDKIVSEKEIPSTEYGYDLPTNWYDAGEAIVSLQTLPQFADATVSSINFFYNKDGKRWGYALGTSRGTTSMPVR</sequence>
<evidence type="ECO:0000313" key="2">
    <source>
        <dbReference type="EMBL" id="OGI85867.1"/>
    </source>
</evidence>
<feature type="transmembrane region" description="Helical" evidence="1">
    <location>
        <begin position="7"/>
        <end position="26"/>
    </location>
</feature>